<dbReference type="InterPro" id="IPR051201">
    <property type="entry name" value="Chloro_Bact_Ser_Proteases"/>
</dbReference>
<dbReference type="InterPro" id="IPR009003">
    <property type="entry name" value="Peptidase_S1_PA"/>
</dbReference>
<dbReference type="Proteomes" id="UP000712713">
    <property type="component" value="Unassembled WGS sequence"/>
</dbReference>
<evidence type="ECO:0000313" key="6">
    <source>
        <dbReference type="Proteomes" id="UP000712713"/>
    </source>
</evidence>
<evidence type="ECO:0000259" key="4">
    <source>
        <dbReference type="PROSITE" id="PS50106"/>
    </source>
</evidence>
<dbReference type="SUPFAM" id="SSF50494">
    <property type="entry name" value="Trypsin-like serine proteases"/>
    <property type="match status" value="1"/>
</dbReference>
<keyword evidence="3" id="KW-0378">Hydrolase</keyword>
<reference evidence="5" key="2">
    <citation type="submission" date="2021-09" db="EMBL/GenBank/DDBJ databases">
        <authorList>
            <person name="Gilroy R."/>
        </authorList>
    </citation>
    <scope>NUCLEOTIDE SEQUENCE</scope>
    <source>
        <strain evidence="5">ChiGjej3B3-7470</strain>
    </source>
</reference>
<comment type="caution">
    <text evidence="5">The sequence shown here is derived from an EMBL/GenBank/DDBJ whole genome shotgun (WGS) entry which is preliminary data.</text>
</comment>
<dbReference type="Pfam" id="PF13365">
    <property type="entry name" value="Trypsin_2"/>
    <property type="match status" value="1"/>
</dbReference>
<dbReference type="InterPro" id="IPR001940">
    <property type="entry name" value="Peptidase_S1C"/>
</dbReference>
<dbReference type="GO" id="GO:0004252">
    <property type="term" value="F:serine-type endopeptidase activity"/>
    <property type="evidence" value="ECO:0007669"/>
    <property type="project" value="InterPro"/>
</dbReference>
<dbReference type="GO" id="GO:0006508">
    <property type="term" value="P:proteolysis"/>
    <property type="evidence" value="ECO:0007669"/>
    <property type="project" value="UniProtKB-KW"/>
</dbReference>
<evidence type="ECO:0000256" key="3">
    <source>
        <dbReference type="ARBA" id="ARBA00022801"/>
    </source>
</evidence>
<dbReference type="PANTHER" id="PTHR43343">
    <property type="entry name" value="PEPTIDASE S12"/>
    <property type="match status" value="1"/>
</dbReference>
<feature type="domain" description="PDZ" evidence="4">
    <location>
        <begin position="223"/>
        <end position="306"/>
    </location>
</feature>
<dbReference type="EMBL" id="DYZF01000142">
    <property type="protein sequence ID" value="HJE51459.1"/>
    <property type="molecule type" value="Genomic_DNA"/>
</dbReference>
<dbReference type="InterPro" id="IPR036034">
    <property type="entry name" value="PDZ_sf"/>
</dbReference>
<proteinExistence type="inferred from homology"/>
<dbReference type="InterPro" id="IPR001478">
    <property type="entry name" value="PDZ"/>
</dbReference>
<dbReference type="SUPFAM" id="SSF50156">
    <property type="entry name" value="PDZ domain-like"/>
    <property type="match status" value="1"/>
</dbReference>
<dbReference type="PROSITE" id="PS50106">
    <property type="entry name" value="PDZ"/>
    <property type="match status" value="1"/>
</dbReference>
<dbReference type="Gene3D" id="2.40.10.10">
    <property type="entry name" value="Trypsin-like serine proteases"/>
    <property type="match status" value="2"/>
</dbReference>
<comment type="similarity">
    <text evidence="1">Belongs to the peptidase S1C family.</text>
</comment>
<dbReference type="Gene3D" id="2.30.42.10">
    <property type="match status" value="1"/>
</dbReference>
<dbReference type="InterPro" id="IPR043504">
    <property type="entry name" value="Peptidase_S1_PA_chymotrypsin"/>
</dbReference>
<gene>
    <name evidence="5" type="ORF">K8V15_05705</name>
</gene>
<evidence type="ECO:0000256" key="1">
    <source>
        <dbReference type="ARBA" id="ARBA00010541"/>
    </source>
</evidence>
<dbReference type="SMART" id="SM00228">
    <property type="entry name" value="PDZ"/>
    <property type="match status" value="1"/>
</dbReference>
<reference evidence="5" key="1">
    <citation type="journal article" date="2021" name="PeerJ">
        <title>Extensive microbial diversity within the chicken gut microbiome revealed by metagenomics and culture.</title>
        <authorList>
            <person name="Gilroy R."/>
            <person name="Ravi A."/>
            <person name="Getino M."/>
            <person name="Pursley I."/>
            <person name="Horton D.L."/>
            <person name="Alikhan N.F."/>
            <person name="Baker D."/>
            <person name="Gharbi K."/>
            <person name="Hall N."/>
            <person name="Watson M."/>
            <person name="Adriaenssens E.M."/>
            <person name="Foster-Nyarko E."/>
            <person name="Jarju S."/>
            <person name="Secka A."/>
            <person name="Antonio M."/>
            <person name="Oren A."/>
            <person name="Chaudhuri R.R."/>
            <person name="La Ragione R."/>
            <person name="Hildebrand F."/>
            <person name="Pallen M.J."/>
        </authorList>
    </citation>
    <scope>NUCLEOTIDE SEQUENCE</scope>
    <source>
        <strain evidence="5">ChiGjej3B3-7470</strain>
    </source>
</reference>
<evidence type="ECO:0000256" key="2">
    <source>
        <dbReference type="ARBA" id="ARBA00022670"/>
    </source>
</evidence>
<accession>A0A921EPN1</accession>
<dbReference type="AlphaFoldDB" id="A0A921EPN1"/>
<dbReference type="PRINTS" id="PR00834">
    <property type="entry name" value="PROTEASES2C"/>
</dbReference>
<evidence type="ECO:0000313" key="5">
    <source>
        <dbReference type="EMBL" id="HJE51459.1"/>
    </source>
</evidence>
<keyword evidence="2" id="KW-0645">Protease</keyword>
<sequence>MVQADPSNPNWAPVAEAASKAVVAIQVQGVDGAAGQGSGVVIDSQGHIVTNNHVISGSGRGAQLIVNLGTVSYPASVVGTDPTTDLAVIKLDTVPDDLATMGYGDSTKVVVGDEVMAIGNPLGLSDTVTTGIVSALNRPVTTRAVTGNNVSTTDDVVVTAAIQTNAAINPGNSGGALVNTAGELIGITSSIATLPTQGGSQAGNIGIGFAIASDQVQYVVEQLIATGEAQHPQLGVTARDVQQTGQMGAVVASVTDGSAAATAGFAVGDLITAVDGAPVTSTQQLVALVRAGRVGEDMKITVVRDGETTELTVKPTAAPR</sequence>
<name>A0A921EPN1_9ACTN</name>
<protein>
    <submittedName>
        <fullName evidence="5">Trypsin-like peptidase domain-containing protein</fullName>
    </submittedName>
</protein>
<organism evidence="5 6">
    <name type="scientific">Tessaracoccus flavescens</name>
    <dbReference type="NCBI Taxonomy" id="399497"/>
    <lineage>
        <taxon>Bacteria</taxon>
        <taxon>Bacillati</taxon>
        <taxon>Actinomycetota</taxon>
        <taxon>Actinomycetes</taxon>
        <taxon>Propionibacteriales</taxon>
        <taxon>Propionibacteriaceae</taxon>
        <taxon>Tessaracoccus</taxon>
    </lineage>
</organism>
<dbReference type="PANTHER" id="PTHR43343:SF3">
    <property type="entry name" value="PROTEASE DO-LIKE 8, CHLOROPLASTIC"/>
    <property type="match status" value="1"/>
</dbReference>
<dbReference type="Pfam" id="PF13180">
    <property type="entry name" value="PDZ_2"/>
    <property type="match status" value="1"/>
</dbReference>